<dbReference type="GO" id="GO:0004672">
    <property type="term" value="F:protein kinase activity"/>
    <property type="evidence" value="ECO:0007669"/>
    <property type="project" value="TreeGrafter"/>
</dbReference>
<evidence type="ECO:0000313" key="2">
    <source>
        <dbReference type="EMBL" id="TMI89328.1"/>
    </source>
</evidence>
<feature type="domain" description="PrkA AAA" evidence="1">
    <location>
        <begin position="86"/>
        <end position="423"/>
    </location>
</feature>
<sequence>MERVDDAEHVVASDHLPWPNGRVGGVGTQPGDLGIPRWVSVFLAMGVSAPGRWGKVEDRLANAAGTNRRGGSPRTLHQEMTMNTIDTVASYIAASRRDPRLTRTTLHYIADMIDYFGKAKVFEGIYGMDRQLDDIVAFFKGYAMSMERRLLLLVGPQGSGKSMTVDKIKRRLEEYSSKPDGAVYAVDGCPFHQHPFDLIPAEDREAEGIWWHEEAVPCPVCERTIGAQGGWKTVPVRQVFISARDKIGVAKHTPTDLRREDITNFVGNINFAMLKERGSTYDPDAYDFEGKVIWANRGILDWTEVFKSRRQLLSLLLELIQSKRIDLANFPTVHVDEVVIGHTNYPEYNVFLAEDIMEPLRGRIHKVDFPYNVDIEGEMRIYRTQVERANQVRGETKHIPQDVFELAARYAVRTRQESQGLRGLSPRFFEDAFSLAYTRARQCLDLEIMTESIERTFEHQSIKDLNQKDLLKVFEETKVDFVNKKVDQIVEDIVPTHFYDYGQNLYLNYLDAAARNVLGETLSDSEKELVDEIEGALVQKRQISRQGRVAFENVLVERRDELRRMSYRDHEHLRGAINEIVFNKIKNCLRLYEKTEEMDAKSRELLDVLQSSAVEEHGYCQHCARALFKVIGRSF</sequence>
<dbReference type="SUPFAM" id="SSF52540">
    <property type="entry name" value="P-loop containing nucleoside triphosphate hydrolases"/>
    <property type="match status" value="1"/>
</dbReference>
<dbReference type="PANTHER" id="PTHR30267:SF2">
    <property type="entry name" value="PROTEIN PRKA"/>
    <property type="match status" value="1"/>
</dbReference>
<gene>
    <name evidence="2" type="ORF">E6H00_10045</name>
</gene>
<dbReference type="InterPro" id="IPR027417">
    <property type="entry name" value="P-loop_NTPase"/>
</dbReference>
<evidence type="ECO:0000313" key="3">
    <source>
        <dbReference type="Proteomes" id="UP000318509"/>
    </source>
</evidence>
<dbReference type="SMART" id="SM00763">
    <property type="entry name" value="AAA_PrkA"/>
    <property type="match status" value="1"/>
</dbReference>
<protein>
    <recommendedName>
        <fullName evidence="1">PrkA AAA domain-containing protein</fullName>
    </recommendedName>
</protein>
<dbReference type="EMBL" id="VBAK01000125">
    <property type="protein sequence ID" value="TMI89328.1"/>
    <property type="molecule type" value="Genomic_DNA"/>
</dbReference>
<evidence type="ECO:0000259" key="1">
    <source>
        <dbReference type="SMART" id="SM00763"/>
    </source>
</evidence>
<accession>A0A537K0K8</accession>
<organism evidence="2 3">
    <name type="scientific">Candidatus Segetimicrobium genomatis</name>
    <dbReference type="NCBI Taxonomy" id="2569760"/>
    <lineage>
        <taxon>Bacteria</taxon>
        <taxon>Bacillati</taxon>
        <taxon>Candidatus Sysuimicrobiota</taxon>
        <taxon>Candidatus Sysuimicrobiia</taxon>
        <taxon>Candidatus Sysuimicrobiales</taxon>
        <taxon>Candidatus Segetimicrobiaceae</taxon>
        <taxon>Candidatus Segetimicrobium</taxon>
    </lineage>
</organism>
<dbReference type="Gene3D" id="3.40.50.300">
    <property type="entry name" value="P-loop containing nucleotide triphosphate hydrolases"/>
    <property type="match status" value="1"/>
</dbReference>
<dbReference type="InterPro" id="IPR013153">
    <property type="entry name" value="Prk_AAA"/>
</dbReference>
<comment type="caution">
    <text evidence="2">The sequence shown here is derived from an EMBL/GenBank/DDBJ whole genome shotgun (WGS) entry which is preliminary data.</text>
</comment>
<dbReference type="PANTHER" id="PTHR30267">
    <property type="entry name" value="PROTEIN KINASE PRKA"/>
    <property type="match status" value="1"/>
</dbReference>
<reference evidence="2 3" key="1">
    <citation type="journal article" date="2019" name="Nat. Microbiol.">
        <title>Mediterranean grassland soil C-N compound turnover is dependent on rainfall and depth, and is mediated by genomically divergent microorganisms.</title>
        <authorList>
            <person name="Diamond S."/>
            <person name="Andeer P.F."/>
            <person name="Li Z."/>
            <person name="Crits-Christoph A."/>
            <person name="Burstein D."/>
            <person name="Anantharaman K."/>
            <person name="Lane K.R."/>
            <person name="Thomas B.C."/>
            <person name="Pan C."/>
            <person name="Northen T.R."/>
            <person name="Banfield J.F."/>
        </authorList>
    </citation>
    <scope>NUCLEOTIDE SEQUENCE [LARGE SCALE GENOMIC DNA]</scope>
    <source>
        <strain evidence="2">NP_3</strain>
    </source>
</reference>
<dbReference type="Pfam" id="PF08298">
    <property type="entry name" value="AAA_PrkA"/>
    <property type="match status" value="1"/>
</dbReference>
<dbReference type="Proteomes" id="UP000318509">
    <property type="component" value="Unassembled WGS sequence"/>
</dbReference>
<name>A0A537K0K8_9BACT</name>
<dbReference type="AlphaFoldDB" id="A0A537K0K8"/>
<proteinExistence type="predicted"/>